<dbReference type="GO" id="GO:0000045">
    <property type="term" value="P:autophagosome assembly"/>
    <property type="evidence" value="ECO:0007669"/>
    <property type="project" value="InterPro"/>
</dbReference>
<dbReference type="SUPFAM" id="SSF54236">
    <property type="entry name" value="Ubiquitin-like"/>
    <property type="match status" value="1"/>
</dbReference>
<gene>
    <name evidence="9" type="ORF">FSB_LOCUS40689</name>
</gene>
<dbReference type="Pfam" id="PF04108">
    <property type="entry name" value="ATG17_like"/>
    <property type="match status" value="1"/>
</dbReference>
<dbReference type="GO" id="GO:0019901">
    <property type="term" value="F:protein kinase binding"/>
    <property type="evidence" value="ECO:0007669"/>
    <property type="project" value="TreeGrafter"/>
</dbReference>
<feature type="region of interest" description="Disordered" evidence="6">
    <location>
        <begin position="94"/>
        <end position="127"/>
    </location>
</feature>
<dbReference type="PANTHER" id="PTHR13222">
    <property type="entry name" value="RB1-INDUCIBLE COILED-COIL"/>
    <property type="match status" value="1"/>
</dbReference>
<evidence type="ECO:0008006" key="10">
    <source>
        <dbReference type="Google" id="ProtNLM"/>
    </source>
</evidence>
<dbReference type="GO" id="GO:0034727">
    <property type="term" value="P:piecemeal microautophagy of the nucleus"/>
    <property type="evidence" value="ECO:0007669"/>
    <property type="project" value="TreeGrafter"/>
</dbReference>
<dbReference type="GO" id="GO:0015031">
    <property type="term" value="P:protein transport"/>
    <property type="evidence" value="ECO:0007669"/>
    <property type="project" value="UniProtKB-KW"/>
</dbReference>
<dbReference type="GO" id="GO:0034045">
    <property type="term" value="C:phagophore assembly site membrane"/>
    <property type="evidence" value="ECO:0007669"/>
    <property type="project" value="TreeGrafter"/>
</dbReference>
<evidence type="ECO:0000313" key="9">
    <source>
        <dbReference type="EMBL" id="SPD12807.1"/>
    </source>
</evidence>
<dbReference type="Pfam" id="PF10377">
    <property type="entry name" value="ATG11"/>
    <property type="match status" value="1"/>
</dbReference>
<proteinExistence type="predicted"/>
<name>A0A2N9HEN8_FAGSY</name>
<dbReference type="GO" id="GO:0061709">
    <property type="term" value="P:reticulophagy"/>
    <property type="evidence" value="ECO:0007669"/>
    <property type="project" value="TreeGrafter"/>
</dbReference>
<feature type="domain" description="Autophagy protein ATG17-like" evidence="7">
    <location>
        <begin position="148"/>
        <end position="671"/>
    </location>
</feature>
<evidence type="ECO:0000256" key="4">
    <source>
        <dbReference type="ARBA" id="ARBA00023054"/>
    </source>
</evidence>
<reference evidence="9" key="1">
    <citation type="submission" date="2018-02" db="EMBL/GenBank/DDBJ databases">
        <authorList>
            <person name="Cohen D.B."/>
            <person name="Kent A.D."/>
        </authorList>
    </citation>
    <scope>NUCLEOTIDE SEQUENCE</scope>
</reference>
<protein>
    <recommendedName>
        <fullName evidence="10">Ubiquitin-like domain-containing protein</fullName>
    </recommendedName>
</protein>
<organism evidence="9">
    <name type="scientific">Fagus sylvatica</name>
    <name type="common">Beechnut</name>
    <dbReference type="NCBI Taxonomy" id="28930"/>
    <lineage>
        <taxon>Eukaryota</taxon>
        <taxon>Viridiplantae</taxon>
        <taxon>Streptophyta</taxon>
        <taxon>Embryophyta</taxon>
        <taxon>Tracheophyta</taxon>
        <taxon>Spermatophyta</taxon>
        <taxon>Magnoliopsida</taxon>
        <taxon>eudicotyledons</taxon>
        <taxon>Gunneridae</taxon>
        <taxon>Pentapetalae</taxon>
        <taxon>rosids</taxon>
        <taxon>fabids</taxon>
        <taxon>Fagales</taxon>
        <taxon>Fagaceae</taxon>
        <taxon>Fagus</taxon>
    </lineage>
</organism>
<feature type="coiled-coil region" evidence="5">
    <location>
        <begin position="810"/>
        <end position="866"/>
    </location>
</feature>
<dbReference type="InterPro" id="IPR045326">
    <property type="entry name" value="ATG17-like_dom"/>
</dbReference>
<keyword evidence="1" id="KW-0813">Transport</keyword>
<evidence type="ECO:0000256" key="5">
    <source>
        <dbReference type="SAM" id="Coils"/>
    </source>
</evidence>
<sequence>MSSSTTEGLVRGGKLLVHIAENGHSFELDCYETTQVEEVMRFIESELMINFNDQVVLCLGLKLEPQRSLSAYNLPSDDKEVFIFNKARLHMNSPRPLREQVDIPDIADPPSPASSHTPHPLDDASDPALKALPSYEREFRYHYHLGHAIYSRSQMKYETCERLWREQKVQERAMEVASGNLEQFYRMTDQNYEEFKRRYSRQRRIHSDLLGNFVKDIEKLRSIKLPPVLQTSTRKCLLDFVKEDNLQKSAENCSSSHRQFENKVSQFEQKIFEAKRKVEELFASRISFPPKKLEVKLKEYQQYINEQKSILQSLRRKLDSMAGDGDPDKGMEGRSRVWNLTFCRDFNDWEMESIESLFLILHSHTTTSEEADKLTWALNRSAAWGRILTCDNLMRRGFVMVGWCCICKGSGESVTHLLLHCPVVREVWSFFLCSFGVSWVFPDSVCEVLSGWHNWWGKKSSSIWNLVPHVIMWNIWRERNGRTFEDKEQPIGKVIELLMGDFKDVNTVKKLVDDCLSCQLSSSLRPHDAVSALGPMYDVHDKNHLPRMQACDRAISKLLDFCRDRKNEMNVFVHDYMQQITVVTYFIKDAKLQFPVFREAMMRQDEQFMELKVLRGVGPAYRACLAEVVRRKASMKLYMGMAGQLAEKLATKREVEVRRREEFLKVYSSYIPRDVLASIGLYDTPNQCDVNIAPFDTGLLEIDISDLDRYAPKHLAGLPLKGEKHGSLKGSLSLSNDSSHSAEAEEISVDTLEKYDSEELLEGSELVEIAGTSKMEVENAKLKADLASAIAINCLPFPEIEYESLDDNKLDILLKNAQEKTAEALHLKDEYVEHLQSMLRMKQMQCVSYEKRIQELEQRLSDQYLQGQKLSINKDTTDFSLLPDKADDCKTDVIGSEAHIPCISTTESMDEVSCISNPLDAKLGVLTGQPGKAREGVDENMMDSSGIQNPQLDSSMLESHREELLVSDKDGIDKMMGQLGMSLTNSSTAESMPGPLNALPSDTPVELGLASKVSSDLLLELQSALADRSNQLTETETKLKATLEEVASLRRESETSRKLLDESQMNCAHLENCLHEAREEAQTHLCAADRRASEYSALRASALKMRGLFERLRSCIHAPGGVAAFADSLQTLAQSLANSTNDNEDDDTSDFRKCVRVLADKVSFLSRHREELLGKYLKVEAANEQLRKDLEEKKELAKALYNKHQHEKQANKEKISFGHLEVHEIAAFVLNSAGHYEAITRNCSNYYLSAESVALFADPDHLPSRPNYIVGLIVHIERQIVKPLPQAENLTSDTGTDRLTLNSGSTLNPYGLPIGCEFFVVTVAMLPDTTIHSPPPS</sequence>
<dbReference type="GO" id="GO:0060090">
    <property type="term" value="F:molecular adaptor activity"/>
    <property type="evidence" value="ECO:0007669"/>
    <property type="project" value="TreeGrafter"/>
</dbReference>
<feature type="coiled-coil region" evidence="5">
    <location>
        <begin position="257"/>
        <end position="317"/>
    </location>
</feature>
<dbReference type="InterPro" id="IPR029071">
    <property type="entry name" value="Ubiquitin-like_domsf"/>
</dbReference>
<evidence type="ECO:0000256" key="6">
    <source>
        <dbReference type="SAM" id="MobiDB-lite"/>
    </source>
</evidence>
<accession>A0A2N9HEN8</accession>
<keyword evidence="2" id="KW-0653">Protein transport</keyword>
<dbReference type="PANTHER" id="PTHR13222:SF1">
    <property type="entry name" value="RB1-INDUCIBLE COILED-COIL PROTEIN 1"/>
    <property type="match status" value="1"/>
</dbReference>
<feature type="coiled-coil region" evidence="5">
    <location>
        <begin position="1169"/>
        <end position="1207"/>
    </location>
</feature>
<feature type="domain" description="Autophagy-related protein 11 C-terminal" evidence="8">
    <location>
        <begin position="1184"/>
        <end position="1325"/>
    </location>
</feature>
<evidence type="ECO:0000256" key="1">
    <source>
        <dbReference type="ARBA" id="ARBA00022448"/>
    </source>
</evidence>
<evidence type="ECO:0000259" key="7">
    <source>
        <dbReference type="Pfam" id="PF04108"/>
    </source>
</evidence>
<evidence type="ECO:0000259" key="8">
    <source>
        <dbReference type="Pfam" id="PF10377"/>
    </source>
</evidence>
<dbReference type="GO" id="GO:0034517">
    <property type="term" value="P:ribophagy"/>
    <property type="evidence" value="ECO:0007669"/>
    <property type="project" value="TreeGrafter"/>
</dbReference>
<feature type="coiled-coil region" evidence="5">
    <location>
        <begin position="1032"/>
        <end position="1080"/>
    </location>
</feature>
<evidence type="ECO:0000256" key="2">
    <source>
        <dbReference type="ARBA" id="ARBA00022927"/>
    </source>
</evidence>
<keyword evidence="3" id="KW-0072">Autophagy</keyword>
<evidence type="ECO:0000256" key="3">
    <source>
        <dbReference type="ARBA" id="ARBA00023006"/>
    </source>
</evidence>
<dbReference type="GO" id="GO:0000422">
    <property type="term" value="P:autophagy of mitochondrion"/>
    <property type="evidence" value="ECO:0007669"/>
    <property type="project" value="TreeGrafter"/>
</dbReference>
<dbReference type="EMBL" id="OIVN01003668">
    <property type="protein sequence ID" value="SPD12807.1"/>
    <property type="molecule type" value="Genomic_DNA"/>
</dbReference>
<keyword evidence="4 5" id="KW-0175">Coiled coil</keyword>
<dbReference type="InterPro" id="IPR019460">
    <property type="entry name" value="Atg11_C"/>
</dbReference>
<dbReference type="InterPro" id="IPR040040">
    <property type="entry name" value="ATG11"/>
</dbReference>
<dbReference type="GO" id="GO:1990316">
    <property type="term" value="C:Atg1/ULK1 kinase complex"/>
    <property type="evidence" value="ECO:0007669"/>
    <property type="project" value="TreeGrafter"/>
</dbReference>